<feature type="domain" description="DNA helicase DnaB-like N-terminal" evidence="3">
    <location>
        <begin position="7"/>
        <end position="107"/>
    </location>
</feature>
<evidence type="ECO:0000256" key="2">
    <source>
        <dbReference type="ARBA" id="ARBA00023125"/>
    </source>
</evidence>
<dbReference type="Gene3D" id="1.10.860.10">
    <property type="entry name" value="DNAb Helicase, Chain A"/>
    <property type="match status" value="1"/>
</dbReference>
<proteinExistence type="predicted"/>
<dbReference type="InterPro" id="IPR016136">
    <property type="entry name" value="DNA_helicase_N/primase_C"/>
</dbReference>
<dbReference type="GO" id="GO:0005524">
    <property type="term" value="F:ATP binding"/>
    <property type="evidence" value="ECO:0007669"/>
    <property type="project" value="InterPro"/>
</dbReference>
<reference evidence="4" key="1">
    <citation type="journal article" date="2014" name="Front. Microbiol.">
        <title>High frequency of phylogenetically diverse reductive dehalogenase-homologous genes in deep subseafloor sedimentary metagenomes.</title>
        <authorList>
            <person name="Kawai M."/>
            <person name="Futagami T."/>
            <person name="Toyoda A."/>
            <person name="Takaki Y."/>
            <person name="Nishi S."/>
            <person name="Hori S."/>
            <person name="Arai W."/>
            <person name="Tsubouchi T."/>
            <person name="Morono Y."/>
            <person name="Uchiyama I."/>
            <person name="Ito T."/>
            <person name="Fujiyama A."/>
            <person name="Inagaki F."/>
            <person name="Takami H."/>
        </authorList>
    </citation>
    <scope>NUCLEOTIDE SEQUENCE</scope>
    <source>
        <strain evidence="4">Expedition CK06-06</strain>
    </source>
</reference>
<keyword evidence="1" id="KW-0235">DNA replication</keyword>
<dbReference type="EMBL" id="BARW01018534">
    <property type="protein sequence ID" value="GAJ00041.1"/>
    <property type="molecule type" value="Genomic_DNA"/>
</dbReference>
<dbReference type="InterPro" id="IPR007693">
    <property type="entry name" value="DNA_helicase_DnaB-like_N"/>
</dbReference>
<evidence type="ECO:0000259" key="3">
    <source>
        <dbReference type="Pfam" id="PF00772"/>
    </source>
</evidence>
<comment type="caution">
    <text evidence="4">The sequence shown here is derived from an EMBL/GenBank/DDBJ whole genome shotgun (WGS) entry which is preliminary data.</text>
</comment>
<evidence type="ECO:0000256" key="1">
    <source>
        <dbReference type="ARBA" id="ARBA00022705"/>
    </source>
</evidence>
<gene>
    <name evidence="4" type="ORF">S12H4_31715</name>
</gene>
<accession>X1UJH4</accession>
<organism evidence="4">
    <name type="scientific">marine sediment metagenome</name>
    <dbReference type="NCBI Taxonomy" id="412755"/>
    <lineage>
        <taxon>unclassified sequences</taxon>
        <taxon>metagenomes</taxon>
        <taxon>ecological metagenomes</taxon>
    </lineage>
</organism>
<sequence length="130" mass="14325">MERIGVPYSEEAEVAVLSSILIDMGAIAEVSTMLSAEDFYIPSHQVIFDSTLNVYNRGEGVDIVTVVERLRKDGLIDKVGGASFVTSLVKGNISSTNVRYYAEIVREKSILRDLIKKSKLIIEKATDGKE</sequence>
<keyword evidence="2" id="KW-0238">DNA-binding</keyword>
<dbReference type="AlphaFoldDB" id="X1UJH4"/>
<evidence type="ECO:0000313" key="4">
    <source>
        <dbReference type="EMBL" id="GAJ00041.1"/>
    </source>
</evidence>
<dbReference type="GO" id="GO:0003677">
    <property type="term" value="F:DNA binding"/>
    <property type="evidence" value="ECO:0007669"/>
    <property type="project" value="UniProtKB-KW"/>
</dbReference>
<dbReference type="SUPFAM" id="SSF48024">
    <property type="entry name" value="N-terminal domain of DnaB helicase"/>
    <property type="match status" value="1"/>
</dbReference>
<name>X1UJH4_9ZZZZ</name>
<dbReference type="GO" id="GO:0003678">
    <property type="term" value="F:DNA helicase activity"/>
    <property type="evidence" value="ECO:0007669"/>
    <property type="project" value="InterPro"/>
</dbReference>
<dbReference type="PANTHER" id="PTHR30153">
    <property type="entry name" value="REPLICATIVE DNA HELICASE DNAB"/>
    <property type="match status" value="1"/>
</dbReference>
<dbReference type="InterPro" id="IPR036185">
    <property type="entry name" value="DNA_heli_DnaB-like_N_sf"/>
</dbReference>
<dbReference type="Pfam" id="PF00772">
    <property type="entry name" value="DnaB"/>
    <property type="match status" value="1"/>
</dbReference>
<dbReference type="GO" id="GO:0006260">
    <property type="term" value="P:DNA replication"/>
    <property type="evidence" value="ECO:0007669"/>
    <property type="project" value="UniProtKB-KW"/>
</dbReference>
<feature type="non-terminal residue" evidence="4">
    <location>
        <position position="130"/>
    </location>
</feature>
<dbReference type="GO" id="GO:0005829">
    <property type="term" value="C:cytosol"/>
    <property type="evidence" value="ECO:0007669"/>
    <property type="project" value="TreeGrafter"/>
</dbReference>
<protein>
    <recommendedName>
        <fullName evidence="3">DNA helicase DnaB-like N-terminal domain-containing protein</fullName>
    </recommendedName>
</protein>
<dbReference type="PANTHER" id="PTHR30153:SF2">
    <property type="entry name" value="REPLICATIVE DNA HELICASE"/>
    <property type="match status" value="1"/>
</dbReference>